<dbReference type="Proteomes" id="UP000559117">
    <property type="component" value="Unassembled WGS sequence"/>
</dbReference>
<evidence type="ECO:0000256" key="14">
    <source>
        <dbReference type="ARBA" id="ARBA00022840"/>
    </source>
</evidence>
<dbReference type="InterPro" id="IPR027417">
    <property type="entry name" value="P-loop_NTPase"/>
</dbReference>
<dbReference type="CDD" id="cd00544">
    <property type="entry name" value="CobU"/>
    <property type="match status" value="1"/>
</dbReference>
<sequence>MGKIILVTGGARSGKSTFAENYVKDLNTSKAYIATAQIFDEEMRQRIDIHKQRRANEWHTIESPFNAEEAINACHNYPAVLFDCITVYMSNIICLPEANDMEPAQIQSKILQSIDKLITAAQKHPGSIVFVTNEVGAGIVPENKLARLYRDIAGICNQHLAKNADEVYFVISGIPLKIK</sequence>
<dbReference type="EC" id="2.7.1.156" evidence="8"/>
<feature type="binding site" evidence="19">
    <location>
        <begin position="34"/>
        <end position="36"/>
    </location>
    <ligand>
        <name>GTP</name>
        <dbReference type="ChEBI" id="CHEBI:37565"/>
    </ligand>
</feature>
<protein>
    <recommendedName>
        <fullName evidence="16">Adenosylcobinamide kinase</fullName>
        <ecNumber evidence="8">2.7.1.156</ecNumber>
        <ecNumber evidence="9">2.7.7.62</ecNumber>
    </recommendedName>
    <alternativeName>
        <fullName evidence="17">Adenosylcobinamide-phosphate guanylyltransferase</fullName>
    </alternativeName>
</protein>
<keyword evidence="12 19" id="KW-0547">Nucleotide-binding</keyword>
<evidence type="ECO:0000256" key="9">
    <source>
        <dbReference type="ARBA" id="ARBA00012523"/>
    </source>
</evidence>
<evidence type="ECO:0000256" key="17">
    <source>
        <dbReference type="ARBA" id="ARBA00030571"/>
    </source>
</evidence>
<dbReference type="EMBL" id="JACHFH010000001">
    <property type="protein sequence ID" value="MBB5335018.1"/>
    <property type="molecule type" value="Genomic_DNA"/>
</dbReference>
<evidence type="ECO:0000256" key="11">
    <source>
        <dbReference type="ARBA" id="ARBA00022679"/>
    </source>
</evidence>
<dbReference type="GO" id="GO:0009236">
    <property type="term" value="P:cobalamin biosynthetic process"/>
    <property type="evidence" value="ECO:0007669"/>
    <property type="project" value="UniProtKB-UniPathway"/>
</dbReference>
<keyword evidence="14" id="KW-0067">ATP-binding</keyword>
<evidence type="ECO:0000256" key="4">
    <source>
        <dbReference type="ARBA" id="ARBA00003889"/>
    </source>
</evidence>
<evidence type="ECO:0000256" key="15">
    <source>
        <dbReference type="ARBA" id="ARBA00023134"/>
    </source>
</evidence>
<dbReference type="GO" id="GO:0005525">
    <property type="term" value="F:GTP binding"/>
    <property type="evidence" value="ECO:0007669"/>
    <property type="project" value="UniProtKB-KW"/>
</dbReference>
<comment type="similarity">
    <text evidence="7">Belongs to the CobU/CobP family.</text>
</comment>
<feature type="binding site" evidence="19">
    <location>
        <begin position="51"/>
        <end position="54"/>
    </location>
    <ligand>
        <name>GTP</name>
        <dbReference type="ChEBI" id="CHEBI:37565"/>
    </ligand>
</feature>
<feature type="binding site" evidence="19">
    <location>
        <position position="62"/>
    </location>
    <ligand>
        <name>GTP</name>
        <dbReference type="ChEBI" id="CHEBI:37565"/>
    </ligand>
</feature>
<accession>A0A840UJZ7</accession>
<comment type="pathway">
    <text evidence="5">Cofactor biosynthesis; adenosylcobalamin biosynthesis; adenosylcobalamin from cob(II)yrinate a,c-diamide: step 6/7.</text>
</comment>
<organism evidence="20 21">
    <name type="scientific">Pectinatus brassicae</name>
    <dbReference type="NCBI Taxonomy" id="862415"/>
    <lineage>
        <taxon>Bacteria</taxon>
        <taxon>Bacillati</taxon>
        <taxon>Bacillota</taxon>
        <taxon>Negativicutes</taxon>
        <taxon>Selenomonadales</taxon>
        <taxon>Selenomonadaceae</taxon>
        <taxon>Pectinatus</taxon>
    </lineage>
</organism>
<comment type="catalytic activity">
    <reaction evidence="1">
        <text>adenosylcob(III)inamide + ATP = adenosylcob(III)inamide phosphate + ADP + H(+)</text>
        <dbReference type="Rhea" id="RHEA:15769"/>
        <dbReference type="ChEBI" id="CHEBI:2480"/>
        <dbReference type="ChEBI" id="CHEBI:15378"/>
        <dbReference type="ChEBI" id="CHEBI:30616"/>
        <dbReference type="ChEBI" id="CHEBI:58502"/>
        <dbReference type="ChEBI" id="CHEBI:456216"/>
        <dbReference type="EC" id="2.7.1.156"/>
    </reaction>
</comment>
<comment type="catalytic activity">
    <reaction evidence="3">
        <text>adenosylcob(III)inamide + GTP = adenosylcob(III)inamide phosphate + GDP + H(+)</text>
        <dbReference type="Rhea" id="RHEA:15765"/>
        <dbReference type="ChEBI" id="CHEBI:2480"/>
        <dbReference type="ChEBI" id="CHEBI:15378"/>
        <dbReference type="ChEBI" id="CHEBI:37565"/>
        <dbReference type="ChEBI" id="CHEBI:58189"/>
        <dbReference type="ChEBI" id="CHEBI:58502"/>
        <dbReference type="EC" id="2.7.1.156"/>
    </reaction>
</comment>
<dbReference type="RefSeq" id="WP_183858842.1">
    <property type="nucleotide sequence ID" value="NZ_JACHFH010000001.1"/>
</dbReference>
<keyword evidence="13 20" id="KW-0418">Kinase</keyword>
<evidence type="ECO:0000256" key="1">
    <source>
        <dbReference type="ARBA" id="ARBA00000312"/>
    </source>
</evidence>
<comment type="caution">
    <text evidence="20">The sequence shown here is derived from an EMBL/GenBank/DDBJ whole genome shotgun (WGS) entry which is preliminary data.</text>
</comment>
<evidence type="ECO:0000256" key="19">
    <source>
        <dbReference type="PIRSR" id="PIRSR006135-2"/>
    </source>
</evidence>
<feature type="active site" description="GMP-histidine intermediate" evidence="18">
    <location>
        <position position="50"/>
    </location>
</feature>
<dbReference type="GO" id="GO:0008820">
    <property type="term" value="F:cobinamide phosphate guanylyltransferase activity"/>
    <property type="evidence" value="ECO:0007669"/>
    <property type="project" value="UniProtKB-EC"/>
</dbReference>
<keyword evidence="10" id="KW-0169">Cobalamin biosynthesis</keyword>
<dbReference type="GO" id="GO:0043752">
    <property type="term" value="F:adenosylcobinamide kinase activity"/>
    <property type="evidence" value="ECO:0007669"/>
    <property type="project" value="UniProtKB-EC"/>
</dbReference>
<keyword evidence="15 19" id="KW-0342">GTP-binding</keyword>
<dbReference type="Pfam" id="PF02283">
    <property type="entry name" value="CobU"/>
    <property type="match status" value="1"/>
</dbReference>
<dbReference type="Gene3D" id="3.40.50.300">
    <property type="entry name" value="P-loop containing nucleotide triphosphate hydrolases"/>
    <property type="match status" value="1"/>
</dbReference>
<keyword evidence="21" id="KW-1185">Reference proteome</keyword>
<comment type="function">
    <text evidence="4">Catalyzes ATP-dependent phosphorylation of adenosylcobinamide and addition of GMP to adenosylcobinamide phosphate.</text>
</comment>
<reference evidence="20 21" key="1">
    <citation type="submission" date="2020-08" db="EMBL/GenBank/DDBJ databases">
        <title>Genomic Encyclopedia of Type Strains, Phase IV (KMG-IV): sequencing the most valuable type-strain genomes for metagenomic binning, comparative biology and taxonomic classification.</title>
        <authorList>
            <person name="Goeker M."/>
        </authorList>
    </citation>
    <scope>NUCLEOTIDE SEQUENCE [LARGE SCALE GENOMIC DNA]</scope>
    <source>
        <strain evidence="20 21">DSM 24661</strain>
    </source>
</reference>
<evidence type="ECO:0000256" key="7">
    <source>
        <dbReference type="ARBA" id="ARBA00007490"/>
    </source>
</evidence>
<comment type="pathway">
    <text evidence="6">Cofactor biosynthesis; adenosylcobalamin biosynthesis; adenosylcobalamin from cob(II)yrinate a,c-diamide: step 5/7.</text>
</comment>
<dbReference type="AlphaFoldDB" id="A0A840UJZ7"/>
<dbReference type="NCBIfam" id="NF004469">
    <property type="entry name" value="PRK05800.1"/>
    <property type="match status" value="1"/>
</dbReference>
<name>A0A840UJZ7_9FIRM</name>
<dbReference type="UniPathway" id="UPA00148">
    <property type="reaction ID" value="UER00236"/>
</dbReference>
<evidence type="ECO:0000313" key="21">
    <source>
        <dbReference type="Proteomes" id="UP000559117"/>
    </source>
</evidence>
<evidence type="ECO:0000256" key="12">
    <source>
        <dbReference type="ARBA" id="ARBA00022741"/>
    </source>
</evidence>
<dbReference type="GO" id="GO:0005524">
    <property type="term" value="F:ATP binding"/>
    <property type="evidence" value="ECO:0007669"/>
    <property type="project" value="UniProtKB-KW"/>
</dbReference>
<evidence type="ECO:0000256" key="16">
    <source>
        <dbReference type="ARBA" id="ARBA00029570"/>
    </source>
</evidence>
<evidence type="ECO:0000256" key="6">
    <source>
        <dbReference type="ARBA" id="ARBA00005159"/>
    </source>
</evidence>
<proteinExistence type="inferred from homology"/>
<dbReference type="InterPro" id="IPR003203">
    <property type="entry name" value="CobU/CobP"/>
</dbReference>
<dbReference type="PANTHER" id="PTHR34848:SF1">
    <property type="entry name" value="BIFUNCTIONAL ADENOSYLCOBALAMIN BIOSYNTHESIS PROTEIN COBU"/>
    <property type="match status" value="1"/>
</dbReference>
<dbReference type="PANTHER" id="PTHR34848">
    <property type="match status" value="1"/>
</dbReference>
<evidence type="ECO:0000256" key="2">
    <source>
        <dbReference type="ARBA" id="ARBA00000711"/>
    </source>
</evidence>
<dbReference type="SUPFAM" id="SSF52540">
    <property type="entry name" value="P-loop containing nucleoside triphosphate hydrolases"/>
    <property type="match status" value="1"/>
</dbReference>
<dbReference type="EC" id="2.7.7.62" evidence="9"/>
<gene>
    <name evidence="20" type="ORF">HNR32_000118</name>
</gene>
<feature type="binding site" evidence="19">
    <location>
        <begin position="9"/>
        <end position="16"/>
    </location>
    <ligand>
        <name>GTP</name>
        <dbReference type="ChEBI" id="CHEBI:37565"/>
    </ligand>
</feature>
<comment type="catalytic activity">
    <reaction evidence="2">
        <text>adenosylcob(III)inamide phosphate + GTP + H(+) = adenosylcob(III)inamide-GDP + diphosphate</text>
        <dbReference type="Rhea" id="RHEA:22712"/>
        <dbReference type="ChEBI" id="CHEBI:15378"/>
        <dbReference type="ChEBI" id="CHEBI:33019"/>
        <dbReference type="ChEBI" id="CHEBI:37565"/>
        <dbReference type="ChEBI" id="CHEBI:58502"/>
        <dbReference type="ChEBI" id="CHEBI:60487"/>
        <dbReference type="EC" id="2.7.7.62"/>
    </reaction>
</comment>
<evidence type="ECO:0000256" key="5">
    <source>
        <dbReference type="ARBA" id="ARBA00004692"/>
    </source>
</evidence>
<evidence type="ECO:0000256" key="3">
    <source>
        <dbReference type="ARBA" id="ARBA00001522"/>
    </source>
</evidence>
<evidence type="ECO:0000256" key="13">
    <source>
        <dbReference type="ARBA" id="ARBA00022777"/>
    </source>
</evidence>
<evidence type="ECO:0000256" key="18">
    <source>
        <dbReference type="PIRSR" id="PIRSR006135-1"/>
    </source>
</evidence>
<evidence type="ECO:0000256" key="10">
    <source>
        <dbReference type="ARBA" id="ARBA00022573"/>
    </source>
</evidence>
<keyword evidence="20" id="KW-0548">Nucleotidyltransferase</keyword>
<evidence type="ECO:0000313" key="20">
    <source>
        <dbReference type="EMBL" id="MBB5335018.1"/>
    </source>
</evidence>
<evidence type="ECO:0000256" key="8">
    <source>
        <dbReference type="ARBA" id="ARBA00012016"/>
    </source>
</evidence>
<keyword evidence="11 20" id="KW-0808">Transferase</keyword>
<dbReference type="PIRSF" id="PIRSF006135">
    <property type="entry name" value="CobU"/>
    <property type="match status" value="1"/>
</dbReference>
<feature type="binding site" evidence="19">
    <location>
        <position position="83"/>
    </location>
    <ligand>
        <name>GTP</name>
        <dbReference type="ChEBI" id="CHEBI:37565"/>
    </ligand>
</feature>